<feature type="transmembrane region" description="Helical" evidence="1">
    <location>
        <begin position="243"/>
        <end position="266"/>
    </location>
</feature>
<comment type="caution">
    <text evidence="2">The sequence shown here is derived from an EMBL/GenBank/DDBJ whole genome shotgun (WGS) entry which is preliminary data.</text>
</comment>
<dbReference type="Pfam" id="PF07907">
    <property type="entry name" value="YibE_F"/>
    <property type="match status" value="1"/>
</dbReference>
<keyword evidence="3" id="KW-1185">Reference proteome</keyword>
<feature type="transmembrane region" description="Helical" evidence="1">
    <location>
        <begin position="210"/>
        <end position="231"/>
    </location>
</feature>
<keyword evidence="1" id="KW-0472">Membrane</keyword>
<dbReference type="InterPro" id="IPR012507">
    <property type="entry name" value="YibE_F"/>
</dbReference>
<feature type="transmembrane region" description="Helical" evidence="1">
    <location>
        <begin position="182"/>
        <end position="204"/>
    </location>
</feature>
<name>A0ABT1E8K0_9FIRM</name>
<evidence type="ECO:0000313" key="2">
    <source>
        <dbReference type="EMBL" id="MCP1102154.1"/>
    </source>
</evidence>
<feature type="transmembrane region" description="Helical" evidence="1">
    <location>
        <begin position="21"/>
        <end position="45"/>
    </location>
</feature>
<dbReference type="EMBL" id="JAMZFW010000008">
    <property type="protein sequence ID" value="MCP1102154.1"/>
    <property type="molecule type" value="Genomic_DNA"/>
</dbReference>
<keyword evidence="1" id="KW-0812">Transmembrane</keyword>
<proteinExistence type="predicted"/>
<organism evidence="2 3">
    <name type="scientific">Aequitasia blattaphilus</name>
    <dbReference type="NCBI Taxonomy" id="2949332"/>
    <lineage>
        <taxon>Bacteria</taxon>
        <taxon>Bacillati</taxon>
        <taxon>Bacillota</taxon>
        <taxon>Clostridia</taxon>
        <taxon>Lachnospirales</taxon>
        <taxon>Lachnospiraceae</taxon>
        <taxon>Aequitasia</taxon>
    </lineage>
</organism>
<protein>
    <submittedName>
        <fullName evidence="2">YibE/F family protein</fullName>
    </submittedName>
</protein>
<feature type="transmembrane region" description="Helical" evidence="1">
    <location>
        <begin position="156"/>
        <end position="175"/>
    </location>
</feature>
<reference evidence="2 3" key="1">
    <citation type="journal article" date="2022" name="Genome Biol. Evol.">
        <title>Host diet, physiology and behaviors set the stage for Lachnospiraceae cladogenesis.</title>
        <authorList>
            <person name="Vera-Ponce De Leon A."/>
            <person name="Schneider M."/>
            <person name="Jahnes B.C."/>
            <person name="Sadowski V."/>
            <person name="Camuy-Velez L.A."/>
            <person name="Duan J."/>
            <person name="Sabree Z.L."/>
        </authorList>
    </citation>
    <scope>NUCLEOTIDE SEQUENCE [LARGE SCALE GENOMIC DNA]</scope>
    <source>
        <strain evidence="2 3">PAL113</strain>
    </source>
</reference>
<feature type="transmembrane region" description="Helical" evidence="1">
    <location>
        <begin position="341"/>
        <end position="363"/>
    </location>
</feature>
<sequence length="417" mass="45869">MTDKRYSKIRKRRQQRNKRKENVFDVKNTIIWLVVVLLSIALIIIGNRTAMKGLTLFGESGTETVKGKVLEVLDRSTNDLALDATNPNPYTSTVITFTCAIKSGTFKGETINAQQSIDSMVAGSEAIKEVEAGDNVMLFQIDTFESEDMVWQFGDYYRFDKIVILGLVFMALVLFMGRWKGFNTLLSLSFTFLFVFLVFVPSIMNGYNPYISTGITCVYSIISTLVLINGISKKTLATITGCISGTVIAALAAGIMNRILLLTGFVDDHSYYLTLLNPDNPIDLTSIIFAAIVIGAMGAIMDVAMDISSSLFELSENVPDMTFKKLFQSGMHIGRDIMGTMANTLVLAYIGGSLSSIMLLLTYSNSIMHLLNREVIIVDLLQALIGSSAILLTIPFTVIVCGILYIGFGKKVSKEKL</sequence>
<dbReference type="Proteomes" id="UP001523566">
    <property type="component" value="Unassembled WGS sequence"/>
</dbReference>
<gene>
    <name evidence="2" type="ORF">NK125_06940</name>
</gene>
<dbReference type="PANTHER" id="PTHR41771:SF1">
    <property type="entry name" value="MEMBRANE PROTEIN"/>
    <property type="match status" value="1"/>
</dbReference>
<dbReference type="PANTHER" id="PTHR41771">
    <property type="entry name" value="MEMBRANE PROTEIN-RELATED"/>
    <property type="match status" value="1"/>
</dbReference>
<keyword evidence="1" id="KW-1133">Transmembrane helix</keyword>
<evidence type="ECO:0000256" key="1">
    <source>
        <dbReference type="SAM" id="Phobius"/>
    </source>
</evidence>
<dbReference type="RefSeq" id="WP_262065939.1">
    <property type="nucleotide sequence ID" value="NZ_JAMXOD010000008.1"/>
</dbReference>
<evidence type="ECO:0000313" key="3">
    <source>
        <dbReference type="Proteomes" id="UP001523566"/>
    </source>
</evidence>
<feature type="transmembrane region" description="Helical" evidence="1">
    <location>
        <begin position="286"/>
        <end position="305"/>
    </location>
</feature>
<feature type="transmembrane region" description="Helical" evidence="1">
    <location>
        <begin position="383"/>
        <end position="408"/>
    </location>
</feature>
<accession>A0ABT1E8K0</accession>